<keyword evidence="1" id="KW-1133">Transmembrane helix</keyword>
<proteinExistence type="predicted"/>
<gene>
    <name evidence="3" type="ORF">SAMN06296241_1669</name>
</gene>
<sequence length="169" mass="19509">MKRPKIQVRKTIFDRLVELLTFLAVIASLVIPVYYYQDLPGEIPMHFNTSGTPDRVGPRSSIWFLPILGAVLCIGINRLIKFPHLFNYPGKITDKNARVSYQMAQRSLRMINLIVAGSIAYLTLEMIYTALGRSQGFSREFLILFSILILGTPLFFLLKMRRMIRKEKR</sequence>
<dbReference type="Proteomes" id="UP000219193">
    <property type="component" value="Unassembled WGS sequence"/>
</dbReference>
<feature type="transmembrane region" description="Helical" evidence="1">
    <location>
        <begin position="12"/>
        <end position="35"/>
    </location>
</feature>
<keyword evidence="1" id="KW-0812">Transmembrane</keyword>
<feature type="transmembrane region" description="Helical" evidence="1">
    <location>
        <begin position="62"/>
        <end position="80"/>
    </location>
</feature>
<feature type="transmembrane region" description="Helical" evidence="1">
    <location>
        <begin position="110"/>
        <end position="129"/>
    </location>
</feature>
<accession>A0A285X5Q4</accession>
<dbReference type="InterPro" id="IPR012867">
    <property type="entry name" value="DUF1648"/>
</dbReference>
<feature type="transmembrane region" description="Helical" evidence="1">
    <location>
        <begin position="141"/>
        <end position="158"/>
    </location>
</feature>
<evidence type="ECO:0000313" key="3">
    <source>
        <dbReference type="EMBL" id="SOC80124.1"/>
    </source>
</evidence>
<dbReference type="RefSeq" id="WP_097055917.1">
    <property type="nucleotide sequence ID" value="NZ_OCMF01000002.1"/>
</dbReference>
<organism evidence="3 4">
    <name type="scientific">Salinimicrobium sediminis</name>
    <dbReference type="NCBI Taxonomy" id="1343891"/>
    <lineage>
        <taxon>Bacteria</taxon>
        <taxon>Pseudomonadati</taxon>
        <taxon>Bacteroidota</taxon>
        <taxon>Flavobacteriia</taxon>
        <taxon>Flavobacteriales</taxon>
        <taxon>Flavobacteriaceae</taxon>
        <taxon>Salinimicrobium</taxon>
    </lineage>
</organism>
<protein>
    <recommendedName>
        <fullName evidence="2">DUF1648 domain-containing protein</fullName>
    </recommendedName>
</protein>
<dbReference type="Pfam" id="PF07853">
    <property type="entry name" value="DUF1648"/>
    <property type="match status" value="1"/>
</dbReference>
<name>A0A285X5Q4_9FLAO</name>
<keyword evidence="4" id="KW-1185">Reference proteome</keyword>
<evidence type="ECO:0000256" key="1">
    <source>
        <dbReference type="SAM" id="Phobius"/>
    </source>
</evidence>
<evidence type="ECO:0000259" key="2">
    <source>
        <dbReference type="Pfam" id="PF07853"/>
    </source>
</evidence>
<dbReference type="EMBL" id="OCMF01000002">
    <property type="protein sequence ID" value="SOC80124.1"/>
    <property type="molecule type" value="Genomic_DNA"/>
</dbReference>
<dbReference type="AlphaFoldDB" id="A0A285X5Q4"/>
<reference evidence="4" key="1">
    <citation type="submission" date="2017-09" db="EMBL/GenBank/DDBJ databases">
        <authorList>
            <person name="Varghese N."/>
            <person name="Submissions S."/>
        </authorList>
    </citation>
    <scope>NUCLEOTIDE SEQUENCE [LARGE SCALE GENOMIC DNA]</scope>
    <source>
        <strain evidence="4">CGMCC 1.12641</strain>
    </source>
</reference>
<dbReference type="OrthoDB" id="9808690at2"/>
<evidence type="ECO:0000313" key="4">
    <source>
        <dbReference type="Proteomes" id="UP000219193"/>
    </source>
</evidence>
<keyword evidence="1" id="KW-0472">Membrane</keyword>
<feature type="domain" description="DUF1648" evidence="2">
    <location>
        <begin position="24"/>
        <end position="69"/>
    </location>
</feature>